<dbReference type="EMBL" id="SRID01000001">
    <property type="protein sequence ID" value="TGB19619.1"/>
    <property type="molecule type" value="Genomic_DNA"/>
</dbReference>
<gene>
    <name evidence="1" type="ORF">E4099_00280</name>
</gene>
<dbReference type="Proteomes" id="UP000297948">
    <property type="component" value="Unassembled WGS sequence"/>
</dbReference>
<dbReference type="OrthoDB" id="4335111at2"/>
<evidence type="ECO:0000313" key="1">
    <source>
        <dbReference type="EMBL" id="TGB19619.1"/>
    </source>
</evidence>
<evidence type="ECO:0000313" key="2">
    <source>
        <dbReference type="Proteomes" id="UP000297948"/>
    </source>
</evidence>
<keyword evidence="2" id="KW-1185">Reference proteome</keyword>
<accession>A0A4Z0HG52</accession>
<reference evidence="1 2" key="1">
    <citation type="submission" date="2019-03" db="EMBL/GenBank/DDBJ databases">
        <authorList>
            <person name="Gonzalez-Pimentel J.L."/>
        </authorList>
    </citation>
    <scope>NUCLEOTIDE SEQUENCE [LARGE SCALE GENOMIC DNA]</scope>
    <source>
        <strain evidence="1 2">JCM 31289</strain>
    </source>
</reference>
<organism evidence="1 2">
    <name type="scientific">Streptomyces palmae</name>
    <dbReference type="NCBI Taxonomy" id="1701085"/>
    <lineage>
        <taxon>Bacteria</taxon>
        <taxon>Bacillati</taxon>
        <taxon>Actinomycetota</taxon>
        <taxon>Actinomycetes</taxon>
        <taxon>Kitasatosporales</taxon>
        <taxon>Streptomycetaceae</taxon>
        <taxon>Streptomyces</taxon>
    </lineage>
</organism>
<dbReference type="RefSeq" id="WP_135336815.1">
    <property type="nucleotide sequence ID" value="NZ_JBHLTX010000013.1"/>
</dbReference>
<proteinExistence type="predicted"/>
<dbReference type="AlphaFoldDB" id="A0A4Z0HG52"/>
<protein>
    <submittedName>
        <fullName evidence="1">Uncharacterized protein</fullName>
    </submittedName>
</protein>
<name>A0A4Z0HG52_9ACTN</name>
<comment type="caution">
    <text evidence="1">The sequence shown here is derived from an EMBL/GenBank/DDBJ whole genome shotgun (WGS) entry which is preliminary data.</text>
</comment>
<sequence>MTFSEEWTGLVAEALSRQPAGTRLDHAEAAPSDTTNPLAVRRDGLGAVGHDADISGTLKVTQGPWTTASRTSGHLARGIADDLSYLAATHEGLAAHAVGLSAVTALSSVRFSWEERLKSIQQECAGLVDALWVAAAQQGEIDGQIGRNLDDAVRGLSTRQG</sequence>